<dbReference type="PRINTS" id="PR00301">
    <property type="entry name" value="HEATSHOCK70"/>
</dbReference>
<dbReference type="PANTHER" id="PTHR14187">
    <property type="entry name" value="ALPHA KINASE/ELONGATION FACTOR 2 KINASE"/>
    <property type="match status" value="1"/>
</dbReference>
<evidence type="ECO:0000313" key="4">
    <source>
        <dbReference type="Proteomes" id="UP000800093"/>
    </source>
</evidence>
<sequence length="383" mass="42625">MSASSERQENRLIISLDFGTTYSGQVFDIVDTISAIGDWPGAQGRKAWKAPTAIKYTGNNSLKWGFDVENDLEQVIHGFKLLLDPEQTKPIYDPMGVGSVSTELKRLGKSAVDVSSDYMRAIYEHSLKEIESRIPREYFAQLEREYVLTVPAVWSDKTRDATRRAARNAGITPVKMISEPEAAALFTLNQLKNLGLEDGDALTICDAGGGTVDLVSYEINQLEPLQIKMIAPPSGGLAGSILVNKRFEQWVRDKVGENTFYSLKGTSAYKRGMRYFDQAVKPGFGCGDDEEEHYINFPMAHIEDDPANGIRANTLILTSSELHDIFLPVVQEVDRLVKYQIDSVRLARLQNQHPKGATVKIAFLRKFLSSSHPNIQVIQPAEA</sequence>
<organism evidence="3 4">
    <name type="scientific">Lojkania enalia</name>
    <dbReference type="NCBI Taxonomy" id="147567"/>
    <lineage>
        <taxon>Eukaryota</taxon>
        <taxon>Fungi</taxon>
        <taxon>Dikarya</taxon>
        <taxon>Ascomycota</taxon>
        <taxon>Pezizomycotina</taxon>
        <taxon>Dothideomycetes</taxon>
        <taxon>Pleosporomycetidae</taxon>
        <taxon>Pleosporales</taxon>
        <taxon>Pleosporales incertae sedis</taxon>
        <taxon>Lojkania</taxon>
    </lineage>
</organism>
<dbReference type="AlphaFoldDB" id="A0A9P4JX19"/>
<dbReference type="InterPro" id="IPR013126">
    <property type="entry name" value="Hsp_70_fam"/>
</dbReference>
<name>A0A9P4JX19_9PLEO</name>
<comment type="caution">
    <text evidence="3">The sequence shown here is derived from an EMBL/GenBank/DDBJ whole genome shotgun (WGS) entry which is preliminary data.</text>
</comment>
<dbReference type="Pfam" id="PF00012">
    <property type="entry name" value="HSP70"/>
    <property type="match status" value="1"/>
</dbReference>
<evidence type="ECO:0000313" key="3">
    <source>
        <dbReference type="EMBL" id="KAF2258188.1"/>
    </source>
</evidence>
<reference evidence="4" key="1">
    <citation type="journal article" date="2020" name="Stud. Mycol.">
        <title>101 Dothideomycetes genomes: A test case for predicting lifestyles and emergence of pathogens.</title>
        <authorList>
            <person name="Haridas S."/>
            <person name="Albert R."/>
            <person name="Binder M."/>
            <person name="Bloem J."/>
            <person name="LaButti K."/>
            <person name="Salamov A."/>
            <person name="Andreopoulos B."/>
            <person name="Baker S."/>
            <person name="Barry K."/>
            <person name="Bills G."/>
            <person name="Bluhm B."/>
            <person name="Cannon C."/>
            <person name="Castanera R."/>
            <person name="Culley D."/>
            <person name="Daum C."/>
            <person name="Ezra D."/>
            <person name="Gonzalez J."/>
            <person name="Henrissat B."/>
            <person name="Kuo A."/>
            <person name="Liang C."/>
            <person name="Lipzen A."/>
            <person name="Lutzoni F."/>
            <person name="Magnuson J."/>
            <person name="Mondo S."/>
            <person name="Nolan M."/>
            <person name="Ohm R."/>
            <person name="Pangilinan J."/>
            <person name="Park H.-J."/>
            <person name="Ramirez L."/>
            <person name="Alfaro M."/>
            <person name="Sun H."/>
            <person name="Tritt A."/>
            <person name="Yoshinaga Y."/>
            <person name="Zwiers L.-H."/>
            <person name="Turgeon B."/>
            <person name="Goodwin S."/>
            <person name="Spatafora J."/>
            <person name="Crous P."/>
            <person name="Grigoriev I."/>
        </authorList>
    </citation>
    <scope>NUCLEOTIDE SEQUENCE [LARGE SCALE GENOMIC DNA]</scope>
    <source>
        <strain evidence="4">CBS 304.66</strain>
    </source>
</reference>
<evidence type="ECO:0008006" key="5">
    <source>
        <dbReference type="Google" id="ProtNLM"/>
    </source>
</evidence>
<accession>A0A9P4JX19</accession>
<protein>
    <recommendedName>
        <fullName evidence="5">Hsp70 family protein</fullName>
    </recommendedName>
</protein>
<dbReference type="PANTHER" id="PTHR14187:SF5">
    <property type="entry name" value="HEAT SHOCK 70 KDA PROTEIN 12A"/>
    <property type="match status" value="1"/>
</dbReference>
<dbReference type="InterPro" id="IPR043129">
    <property type="entry name" value="ATPase_NBD"/>
</dbReference>
<keyword evidence="4" id="KW-1185">Reference proteome</keyword>
<dbReference type="CDD" id="cd10170">
    <property type="entry name" value="ASKHA_NBD_HSP70"/>
    <property type="match status" value="1"/>
</dbReference>
<dbReference type="SUPFAM" id="SSF53067">
    <property type="entry name" value="Actin-like ATPase domain"/>
    <property type="match status" value="2"/>
</dbReference>
<dbReference type="GO" id="GO:0005524">
    <property type="term" value="F:ATP binding"/>
    <property type="evidence" value="ECO:0007669"/>
    <property type="project" value="UniProtKB-KW"/>
</dbReference>
<keyword evidence="2" id="KW-0067">ATP-binding</keyword>
<gene>
    <name evidence="3" type="ORF">CC78DRAFT_556655</name>
</gene>
<dbReference type="Proteomes" id="UP000800093">
    <property type="component" value="Unassembled WGS sequence"/>
</dbReference>
<dbReference type="OrthoDB" id="2963168at2759"/>
<evidence type="ECO:0000256" key="1">
    <source>
        <dbReference type="ARBA" id="ARBA00022741"/>
    </source>
</evidence>
<keyword evidence="1" id="KW-0547">Nucleotide-binding</keyword>
<proteinExistence type="predicted"/>
<dbReference type="Gene3D" id="3.30.420.40">
    <property type="match status" value="1"/>
</dbReference>
<evidence type="ECO:0000256" key="2">
    <source>
        <dbReference type="ARBA" id="ARBA00022840"/>
    </source>
</evidence>
<dbReference type="GO" id="GO:0140662">
    <property type="term" value="F:ATP-dependent protein folding chaperone"/>
    <property type="evidence" value="ECO:0007669"/>
    <property type="project" value="InterPro"/>
</dbReference>
<dbReference type="EMBL" id="ML986776">
    <property type="protein sequence ID" value="KAF2258188.1"/>
    <property type="molecule type" value="Genomic_DNA"/>
</dbReference>